<dbReference type="Pfam" id="PF14815">
    <property type="entry name" value="NUDIX_4"/>
    <property type="match status" value="1"/>
</dbReference>
<dbReference type="Gene3D" id="1.10.1670.10">
    <property type="entry name" value="Helix-hairpin-Helix base-excision DNA repair enzymes (C-terminal)"/>
    <property type="match status" value="1"/>
</dbReference>
<dbReference type="Proteomes" id="UP001501734">
    <property type="component" value="Unassembled WGS sequence"/>
</dbReference>
<reference evidence="16" key="1">
    <citation type="journal article" date="2019" name="Int. J. Syst. Evol. Microbiol.">
        <title>The Global Catalogue of Microorganisms (GCM) 10K type strain sequencing project: providing services to taxonomists for standard genome sequencing and annotation.</title>
        <authorList>
            <consortium name="The Broad Institute Genomics Platform"/>
            <consortium name="The Broad Institute Genome Sequencing Center for Infectious Disease"/>
            <person name="Wu L."/>
            <person name="Ma J."/>
        </authorList>
    </citation>
    <scope>NUCLEOTIDE SEQUENCE [LARGE SCALE GENOMIC DNA]</scope>
    <source>
        <strain evidence="16">JCM 17250</strain>
    </source>
</reference>
<evidence type="ECO:0000256" key="7">
    <source>
        <dbReference type="ARBA" id="ARBA00022763"/>
    </source>
</evidence>
<dbReference type="InterPro" id="IPR015797">
    <property type="entry name" value="NUDIX_hydrolase-like_dom_sf"/>
</dbReference>
<keyword evidence="9 13" id="KW-0408">Iron</keyword>
<dbReference type="PANTHER" id="PTHR42944:SF1">
    <property type="entry name" value="ADENINE DNA GLYCOSYLASE"/>
    <property type="match status" value="1"/>
</dbReference>
<gene>
    <name evidence="15" type="primary">mutY</name>
    <name evidence="15" type="ORF">GCM10022410_15390</name>
</gene>
<dbReference type="NCBIfam" id="TIGR01084">
    <property type="entry name" value="mutY"/>
    <property type="match status" value="1"/>
</dbReference>
<keyword evidence="12 13" id="KW-0326">Glycosidase</keyword>
<evidence type="ECO:0000256" key="2">
    <source>
        <dbReference type="ARBA" id="ARBA00008343"/>
    </source>
</evidence>
<accession>A0ABP7VMT7</accession>
<evidence type="ECO:0000256" key="9">
    <source>
        <dbReference type="ARBA" id="ARBA00023004"/>
    </source>
</evidence>
<dbReference type="SUPFAM" id="SSF48150">
    <property type="entry name" value="DNA-glycosylase"/>
    <property type="match status" value="1"/>
</dbReference>
<dbReference type="Pfam" id="PF10576">
    <property type="entry name" value="EndIII_4Fe-2S"/>
    <property type="match status" value="1"/>
</dbReference>
<keyword evidence="6" id="KW-0479">Metal-binding</keyword>
<dbReference type="EC" id="3.2.2.31" evidence="3 13"/>
<dbReference type="SMART" id="SM00478">
    <property type="entry name" value="ENDO3c"/>
    <property type="match status" value="1"/>
</dbReference>
<organism evidence="15 16">
    <name type="scientific">Amphibacillus indicireducens</name>
    <dbReference type="NCBI Taxonomy" id="1076330"/>
    <lineage>
        <taxon>Bacteria</taxon>
        <taxon>Bacillati</taxon>
        <taxon>Bacillota</taxon>
        <taxon>Bacilli</taxon>
        <taxon>Bacillales</taxon>
        <taxon>Bacillaceae</taxon>
        <taxon>Amphibacillus</taxon>
    </lineage>
</organism>
<dbReference type="EMBL" id="BAABDL010000083">
    <property type="protein sequence ID" value="GAA4070653.1"/>
    <property type="molecule type" value="Genomic_DNA"/>
</dbReference>
<name>A0ABP7VMT7_9BACI</name>
<evidence type="ECO:0000256" key="12">
    <source>
        <dbReference type="ARBA" id="ARBA00023295"/>
    </source>
</evidence>
<evidence type="ECO:0000256" key="8">
    <source>
        <dbReference type="ARBA" id="ARBA00022801"/>
    </source>
</evidence>
<dbReference type="CDD" id="cd00056">
    <property type="entry name" value="ENDO3c"/>
    <property type="match status" value="1"/>
</dbReference>
<keyword evidence="8" id="KW-0378">Hydrolase</keyword>
<evidence type="ECO:0000256" key="1">
    <source>
        <dbReference type="ARBA" id="ARBA00000843"/>
    </source>
</evidence>
<keyword evidence="10" id="KW-0411">Iron-sulfur</keyword>
<comment type="caution">
    <text evidence="15">The sequence shown here is derived from an EMBL/GenBank/DDBJ whole genome shotgun (WGS) entry which is preliminary data.</text>
</comment>
<evidence type="ECO:0000313" key="16">
    <source>
        <dbReference type="Proteomes" id="UP001501734"/>
    </source>
</evidence>
<comment type="function">
    <text evidence="13">Adenine glycosylase active on G-A mispairs.</text>
</comment>
<dbReference type="InterPro" id="IPR023170">
    <property type="entry name" value="HhH_base_excis_C"/>
</dbReference>
<dbReference type="InterPro" id="IPR044298">
    <property type="entry name" value="MIG/MutY"/>
</dbReference>
<dbReference type="InterPro" id="IPR029119">
    <property type="entry name" value="MutY_C"/>
</dbReference>
<keyword evidence="7 13" id="KW-0227">DNA damage</keyword>
<dbReference type="PANTHER" id="PTHR42944">
    <property type="entry name" value="ADENINE DNA GLYCOSYLASE"/>
    <property type="match status" value="1"/>
</dbReference>
<evidence type="ECO:0000313" key="15">
    <source>
        <dbReference type="EMBL" id="GAA4070653.1"/>
    </source>
</evidence>
<dbReference type="SUPFAM" id="SSF55811">
    <property type="entry name" value="Nudix"/>
    <property type="match status" value="1"/>
</dbReference>
<comment type="catalytic activity">
    <reaction evidence="1 13">
        <text>Hydrolyzes free adenine bases from 7,8-dihydro-8-oxoguanine:adenine mismatched double-stranded DNA, leaving an apurinic site.</text>
        <dbReference type="EC" id="3.2.2.31"/>
    </reaction>
</comment>
<keyword evidence="16" id="KW-1185">Reference proteome</keyword>
<evidence type="ECO:0000256" key="11">
    <source>
        <dbReference type="ARBA" id="ARBA00023204"/>
    </source>
</evidence>
<dbReference type="InterPro" id="IPR005760">
    <property type="entry name" value="A/G_AdeGlyc_MutY"/>
</dbReference>
<dbReference type="CDD" id="cd03431">
    <property type="entry name" value="NUDIX_DNA_Glycosylase_C-MutY"/>
    <property type="match status" value="1"/>
</dbReference>
<keyword evidence="5" id="KW-0004">4Fe-4S</keyword>
<dbReference type="Gene3D" id="3.90.79.10">
    <property type="entry name" value="Nucleoside Triphosphate Pyrophosphohydrolase"/>
    <property type="match status" value="1"/>
</dbReference>
<dbReference type="InterPro" id="IPR004035">
    <property type="entry name" value="Endouclease-III_FeS-bd_BS"/>
</dbReference>
<evidence type="ECO:0000256" key="5">
    <source>
        <dbReference type="ARBA" id="ARBA00022485"/>
    </source>
</evidence>
<comment type="cofactor">
    <cofactor evidence="13">
        <name>[4Fe-4S] cluster</name>
        <dbReference type="ChEBI" id="CHEBI:49883"/>
    </cofactor>
    <text evidence="13">Binds 1 [4Fe-4S] cluster.</text>
</comment>
<comment type="similarity">
    <text evidence="2 13">Belongs to the Nth/MutY family.</text>
</comment>
<evidence type="ECO:0000259" key="14">
    <source>
        <dbReference type="SMART" id="SM00478"/>
    </source>
</evidence>
<keyword evidence="11" id="KW-0234">DNA repair</keyword>
<dbReference type="InterPro" id="IPR000445">
    <property type="entry name" value="HhH_motif"/>
</dbReference>
<dbReference type="Gene3D" id="1.10.340.30">
    <property type="entry name" value="Hypothetical protein, domain 2"/>
    <property type="match status" value="1"/>
</dbReference>
<dbReference type="PROSITE" id="PS00764">
    <property type="entry name" value="ENDONUCLEASE_III_1"/>
    <property type="match status" value="1"/>
</dbReference>
<dbReference type="SMART" id="SM00525">
    <property type="entry name" value="FES"/>
    <property type="match status" value="1"/>
</dbReference>
<evidence type="ECO:0000256" key="3">
    <source>
        <dbReference type="ARBA" id="ARBA00012045"/>
    </source>
</evidence>
<evidence type="ECO:0000256" key="4">
    <source>
        <dbReference type="ARBA" id="ARBA00022023"/>
    </source>
</evidence>
<dbReference type="InterPro" id="IPR011257">
    <property type="entry name" value="DNA_glycosylase"/>
</dbReference>
<evidence type="ECO:0000256" key="10">
    <source>
        <dbReference type="ARBA" id="ARBA00023014"/>
    </source>
</evidence>
<evidence type="ECO:0000256" key="13">
    <source>
        <dbReference type="RuleBase" id="RU365096"/>
    </source>
</evidence>
<dbReference type="Pfam" id="PF00633">
    <property type="entry name" value="HHH"/>
    <property type="match status" value="1"/>
</dbReference>
<protein>
    <recommendedName>
        <fullName evidence="4 13">Adenine DNA glycosylase</fullName>
        <ecNumber evidence="3 13">3.2.2.31</ecNumber>
    </recommendedName>
</protein>
<feature type="domain" description="HhH-GPD" evidence="14">
    <location>
        <begin position="43"/>
        <end position="194"/>
    </location>
</feature>
<proteinExistence type="inferred from homology"/>
<dbReference type="Pfam" id="PF00730">
    <property type="entry name" value="HhH-GPD"/>
    <property type="match status" value="1"/>
</dbReference>
<dbReference type="InterPro" id="IPR003265">
    <property type="entry name" value="HhH-GPD_domain"/>
</dbReference>
<sequence>MEESSFNKKEFQTDLINWFLKNQRQLPWREDKDPYKVWVSEIMLQQTQVDTVIPYFENFIEKFPNPVALADADEQDVLKAWEGLGYYSRARNLQFAVREVKEKYQGKVPKDPKQLGDLKGIGPYTLGAIMSIAYDQPEPAVDGNVMRVMSRVFRIDQDIAKAKTRKVFDAVVRDVISTEDPSSFNQGIMELGALICRPRNPKCDLCPIKAHCQAYRSNTQTDYPVKSKKKKQTKLNYYTLVLENQSGEFLIEKRPAEGLLAGLWQFLMVEKKEVDRKLLTPFVEQLFKTTVIEVNQLESIKHIFSHIIWSIDVFHFKVKDFVLDDSNQRFISLDQVEDYPFPVPHQKVIDQL</sequence>
<evidence type="ECO:0000256" key="6">
    <source>
        <dbReference type="ARBA" id="ARBA00022723"/>
    </source>
</evidence>
<dbReference type="InterPro" id="IPR003651">
    <property type="entry name" value="Endonuclease3_FeS-loop_motif"/>
</dbReference>